<dbReference type="EMBL" id="JAAAHS010000641">
    <property type="protein sequence ID" value="NBE56913.1"/>
    <property type="molecule type" value="Genomic_DNA"/>
</dbReference>
<gene>
    <name evidence="1" type="ORF">GUY60_36960</name>
</gene>
<name>A0A964UWU0_9ACTN</name>
<dbReference type="AlphaFoldDB" id="A0A964UWU0"/>
<protein>
    <submittedName>
        <fullName evidence="1">Uncharacterized protein</fullName>
    </submittedName>
</protein>
<proteinExistence type="predicted"/>
<organism evidence="1 2">
    <name type="scientific">Streptomyces boluensis</name>
    <dbReference type="NCBI Taxonomy" id="1775135"/>
    <lineage>
        <taxon>Bacteria</taxon>
        <taxon>Bacillati</taxon>
        <taxon>Actinomycetota</taxon>
        <taxon>Actinomycetes</taxon>
        <taxon>Kitasatosporales</taxon>
        <taxon>Streptomycetaceae</taxon>
        <taxon>Streptomyces</taxon>
    </lineage>
</organism>
<reference evidence="1" key="1">
    <citation type="submission" date="2020-01" db="EMBL/GenBank/DDBJ databases">
        <title>Whole-genome analyses of novel actinobacteria.</title>
        <authorList>
            <person name="Sahin N."/>
        </authorList>
    </citation>
    <scope>NUCLEOTIDE SEQUENCE</scope>
    <source>
        <strain evidence="1">YC537</strain>
    </source>
</reference>
<dbReference type="RefSeq" id="WP_161705881.1">
    <property type="nucleotide sequence ID" value="NZ_JAAAHS010000641.1"/>
</dbReference>
<sequence>MGLHEAQLLVAERFRQLGARVARTPESPLDVDSLAARAADCPGRVVEVVAEWDGDTVHDWFVDLLVRTADPAGEHRLATVYRHLATRHLGAEATPGAAGASHPSAVVAERCGTALAARLSVPFRFAVW</sequence>
<accession>A0A964UWU0</accession>
<comment type="caution">
    <text evidence="1">The sequence shown here is derived from an EMBL/GenBank/DDBJ whole genome shotgun (WGS) entry which is preliminary data.</text>
</comment>
<dbReference type="OrthoDB" id="3470575at2"/>
<dbReference type="Proteomes" id="UP000598297">
    <property type="component" value="Unassembled WGS sequence"/>
</dbReference>
<evidence type="ECO:0000313" key="2">
    <source>
        <dbReference type="Proteomes" id="UP000598297"/>
    </source>
</evidence>
<keyword evidence="2" id="KW-1185">Reference proteome</keyword>
<evidence type="ECO:0000313" key="1">
    <source>
        <dbReference type="EMBL" id="NBE56913.1"/>
    </source>
</evidence>